<gene>
    <name evidence="1" type="ORF">LY79DRAFT_583766</name>
</gene>
<protein>
    <submittedName>
        <fullName evidence="1">Uncharacterized protein</fullName>
    </submittedName>
</protein>
<accession>A0AAD8PN79</accession>
<comment type="caution">
    <text evidence="1">The sequence shown here is derived from an EMBL/GenBank/DDBJ whole genome shotgun (WGS) entry which is preliminary data.</text>
</comment>
<evidence type="ECO:0000313" key="1">
    <source>
        <dbReference type="EMBL" id="KAK1573217.1"/>
    </source>
</evidence>
<dbReference type="GeneID" id="85444595"/>
<name>A0AAD8PN79_9PEZI</name>
<reference evidence="1" key="1">
    <citation type="submission" date="2021-06" db="EMBL/GenBank/DDBJ databases">
        <title>Comparative genomics, transcriptomics and evolutionary studies reveal genomic signatures of adaptation to plant cell wall in hemibiotrophic fungi.</title>
        <authorList>
            <consortium name="DOE Joint Genome Institute"/>
            <person name="Baroncelli R."/>
            <person name="Diaz J.F."/>
            <person name="Benocci T."/>
            <person name="Peng M."/>
            <person name="Battaglia E."/>
            <person name="Haridas S."/>
            <person name="Andreopoulos W."/>
            <person name="Labutti K."/>
            <person name="Pangilinan J."/>
            <person name="Floch G.L."/>
            <person name="Makela M.R."/>
            <person name="Henrissat B."/>
            <person name="Grigoriev I.V."/>
            <person name="Crouch J.A."/>
            <person name="De Vries R.P."/>
            <person name="Sukno S.A."/>
            <person name="Thon M.R."/>
        </authorList>
    </citation>
    <scope>NUCLEOTIDE SEQUENCE</scope>
    <source>
        <strain evidence="1">CBS 125086</strain>
    </source>
</reference>
<sequence length="108" mass="12433">MRSDPDYTPGFRYWGTYWHGDRGLQVDTCGFNDYTQIVKYTTEYDGFCSTGITRQKYKRTEVYEGVPFLPTVLSIKVPFGFSEEFRTCYYTCGPTTITATITQPATEP</sequence>
<dbReference type="EMBL" id="JAHLJV010000096">
    <property type="protein sequence ID" value="KAK1573217.1"/>
    <property type="molecule type" value="Genomic_DNA"/>
</dbReference>
<evidence type="ECO:0000313" key="2">
    <source>
        <dbReference type="Proteomes" id="UP001230504"/>
    </source>
</evidence>
<dbReference type="AlphaFoldDB" id="A0AAD8PN79"/>
<organism evidence="1 2">
    <name type="scientific">Colletotrichum navitas</name>
    <dbReference type="NCBI Taxonomy" id="681940"/>
    <lineage>
        <taxon>Eukaryota</taxon>
        <taxon>Fungi</taxon>
        <taxon>Dikarya</taxon>
        <taxon>Ascomycota</taxon>
        <taxon>Pezizomycotina</taxon>
        <taxon>Sordariomycetes</taxon>
        <taxon>Hypocreomycetidae</taxon>
        <taxon>Glomerellales</taxon>
        <taxon>Glomerellaceae</taxon>
        <taxon>Colletotrichum</taxon>
        <taxon>Colletotrichum graminicola species complex</taxon>
    </lineage>
</organism>
<proteinExistence type="predicted"/>
<keyword evidence="2" id="KW-1185">Reference proteome</keyword>
<dbReference type="RefSeq" id="XP_060408864.1">
    <property type="nucleotide sequence ID" value="XM_060560355.1"/>
</dbReference>
<dbReference type="Proteomes" id="UP001230504">
    <property type="component" value="Unassembled WGS sequence"/>
</dbReference>